<sequence>MAAQPSSKSSMWDKTKSASNTWFQKIGAPVNKLSNKLGAEAFWPASLDQESDKAARILRSFCIDGFQAEQGGKHGNEKKHKSLDKIPPEVIRNCKGLAIFTVMRMGLHWSGAGGSGIIVAKMPDGQWSPPSGILIHTLGWGLVAGADIYDCVCVINNDNGMDGFTRVRATVGGEISAAVGPLGGGSTVDSEVFSRQSPVWTYTKSKGLYLGVQIDGTIIVERTSENERFYGVEKVRNKEILAGQVRPPQGGVLVSLWETLQACEGHAHDQSKLPPPGPAPGDLELEKPAVDSQREYDAFSENDRERMDRKW</sequence>
<dbReference type="InterPro" id="IPR051702">
    <property type="entry name" value="SH3_domain_YSC84-like"/>
</dbReference>
<feature type="compositionally biased region" description="Basic and acidic residues" evidence="1">
    <location>
        <begin position="284"/>
        <end position="311"/>
    </location>
</feature>
<dbReference type="CDD" id="cd11524">
    <property type="entry name" value="SYLF"/>
    <property type="match status" value="1"/>
</dbReference>
<proteinExistence type="predicted"/>
<dbReference type="InterPro" id="IPR007461">
    <property type="entry name" value="Ysc84_actin-binding"/>
</dbReference>
<evidence type="ECO:0000313" key="4">
    <source>
        <dbReference type="Proteomes" id="UP000309340"/>
    </source>
</evidence>
<feature type="region of interest" description="Disordered" evidence="1">
    <location>
        <begin position="265"/>
        <end position="311"/>
    </location>
</feature>
<dbReference type="PANTHER" id="PTHR15629">
    <property type="entry name" value="SH3YL1 PROTEIN"/>
    <property type="match status" value="1"/>
</dbReference>
<protein>
    <recommendedName>
        <fullName evidence="2">Ysc84 actin-binding domain-containing protein</fullName>
    </recommendedName>
</protein>
<name>A0A4U0WZ47_9PEZI</name>
<evidence type="ECO:0000256" key="1">
    <source>
        <dbReference type="SAM" id="MobiDB-lite"/>
    </source>
</evidence>
<dbReference type="PANTHER" id="PTHR15629:SF8">
    <property type="entry name" value="DUF500 DOMAIN PROTEIN (AFU_ORTHOLOGUE AFUA_5G07310)"/>
    <property type="match status" value="1"/>
</dbReference>
<organism evidence="3 4">
    <name type="scientific">Friedmanniomyces simplex</name>
    <dbReference type="NCBI Taxonomy" id="329884"/>
    <lineage>
        <taxon>Eukaryota</taxon>
        <taxon>Fungi</taxon>
        <taxon>Dikarya</taxon>
        <taxon>Ascomycota</taxon>
        <taxon>Pezizomycotina</taxon>
        <taxon>Dothideomycetes</taxon>
        <taxon>Dothideomycetidae</taxon>
        <taxon>Mycosphaerellales</taxon>
        <taxon>Teratosphaeriaceae</taxon>
        <taxon>Friedmanniomyces</taxon>
    </lineage>
</organism>
<dbReference type="GO" id="GO:0035091">
    <property type="term" value="F:phosphatidylinositol binding"/>
    <property type="evidence" value="ECO:0007669"/>
    <property type="project" value="TreeGrafter"/>
</dbReference>
<reference evidence="3 4" key="1">
    <citation type="submission" date="2017-03" db="EMBL/GenBank/DDBJ databases">
        <title>Genomes of endolithic fungi from Antarctica.</title>
        <authorList>
            <person name="Coleine C."/>
            <person name="Masonjones S."/>
            <person name="Stajich J.E."/>
        </authorList>
    </citation>
    <scope>NUCLEOTIDE SEQUENCE [LARGE SCALE GENOMIC DNA]</scope>
    <source>
        <strain evidence="3 4">CCFEE 5184</strain>
    </source>
</reference>
<dbReference type="AlphaFoldDB" id="A0A4U0WZ47"/>
<accession>A0A4U0WZ47</accession>
<dbReference type="Pfam" id="PF04366">
    <property type="entry name" value="Ysc84"/>
    <property type="match status" value="1"/>
</dbReference>
<dbReference type="EMBL" id="NAJQ01000528">
    <property type="protein sequence ID" value="TKA68156.1"/>
    <property type="molecule type" value="Genomic_DNA"/>
</dbReference>
<dbReference type="OrthoDB" id="443981at2759"/>
<dbReference type="Proteomes" id="UP000309340">
    <property type="component" value="Unassembled WGS sequence"/>
</dbReference>
<comment type="caution">
    <text evidence="3">The sequence shown here is derived from an EMBL/GenBank/DDBJ whole genome shotgun (WGS) entry which is preliminary data.</text>
</comment>
<evidence type="ECO:0000313" key="3">
    <source>
        <dbReference type="EMBL" id="TKA68156.1"/>
    </source>
</evidence>
<keyword evidence="4" id="KW-1185">Reference proteome</keyword>
<feature type="domain" description="Ysc84 actin-binding" evidence="2">
    <location>
        <begin position="136"/>
        <end position="262"/>
    </location>
</feature>
<evidence type="ECO:0000259" key="2">
    <source>
        <dbReference type="Pfam" id="PF04366"/>
    </source>
</evidence>
<dbReference type="STRING" id="329884.A0A4U0WZ47"/>
<gene>
    <name evidence="3" type="ORF">B0A55_07440</name>
</gene>